<dbReference type="EMBL" id="VJMJ01000266">
    <property type="protein sequence ID" value="KAF0724622.1"/>
    <property type="molecule type" value="Genomic_DNA"/>
</dbReference>
<protein>
    <recommendedName>
        <fullName evidence="11">Kinesin-like protein</fullName>
    </recommendedName>
</protein>
<dbReference type="CDD" id="cd00106">
    <property type="entry name" value="KISc"/>
    <property type="match status" value="1"/>
</dbReference>
<feature type="compositionally biased region" description="Basic residues" evidence="13">
    <location>
        <begin position="622"/>
        <end position="634"/>
    </location>
</feature>
<evidence type="ECO:0000256" key="7">
    <source>
        <dbReference type="ARBA" id="ARBA00023175"/>
    </source>
</evidence>
<keyword evidence="3 11" id="KW-0493">Microtubule</keyword>
<organism evidence="15 16">
    <name type="scientific">Aphanomyces euteiches</name>
    <dbReference type="NCBI Taxonomy" id="100861"/>
    <lineage>
        <taxon>Eukaryota</taxon>
        <taxon>Sar</taxon>
        <taxon>Stramenopiles</taxon>
        <taxon>Oomycota</taxon>
        <taxon>Saprolegniomycetes</taxon>
        <taxon>Saprolegniales</taxon>
        <taxon>Verrucalvaceae</taxon>
        <taxon>Aphanomyces</taxon>
    </lineage>
</organism>
<sequence length="758" mass="83695">MAEPECVRVVVRVRPTNERERRLQGTESNVVSIRPPPAAAAAASGDLPTRLQITSKAHEVDASYNYDAIFGSDASQHDVYRYVQSSVEQVVQGFNCTIFAYGQTGTGKTHTMMGPDSSLRHGDMSQWGIIPRAVDGLFQELKAVGSCGAGAFVHCSYMQIYNNQVYDLLQASMKDQPPLQVREMIKGHAKHIYVSGISEFRVGSAQEVLDLLHLGSKNRTIRATECNEKSSRSHALLQLSMEVESRGTERTTIIRRAKLNLVDLAGSEKWDTDVAMTTDRTRELRNINASLSALGNVIAALTDKKRTHIPYRDSKLTRLLQDSLGGNTRTIVIATISPSDAAVEETISTLQFAERAKQISLNVQVNEVVDDAVLLARAQREIQKLKLQLSVEQPNVAAMTQRIQALERQVEALTAENRQLKAQLAATPPEVPRTAPAASTLTDDSRVETPPTSRSKRLTPALQSNTNQDAGDNAIDWEQHTRPYLQQLEGIQKERRDLEAQLEQLKFAHVPEDDDVCPMCHHVIDHHTDAELDRCIELEAQVNGKRQESLLPAAPKAFASTAALPSIKPTITKSILEPQAFSVDPIGGSGGAAVAARGNLSSRGSSKSNPPPSLAPMAPPKPKPKRSQTVKLLKSKNKLHKSPYVAKKQEDKQANDAALGTGLHYDVRDIGLTLTVYTYRYDCWYPCTIVGYDSKRKMHCCLYDFGDKQWTALRDKKFQVMGRPQDTSPRERSQPPPPPSPKRKTSVSPRASNNQRSS</sequence>
<feature type="domain" description="Kinesin motor" evidence="14">
    <location>
        <begin position="6"/>
        <end position="359"/>
    </location>
</feature>
<evidence type="ECO:0000256" key="2">
    <source>
        <dbReference type="ARBA" id="ARBA00022490"/>
    </source>
</evidence>
<feature type="compositionally biased region" description="Pro residues" evidence="13">
    <location>
        <begin position="609"/>
        <end position="621"/>
    </location>
</feature>
<dbReference type="GO" id="GO:0003777">
    <property type="term" value="F:microtubule motor activity"/>
    <property type="evidence" value="ECO:0007669"/>
    <property type="project" value="InterPro"/>
</dbReference>
<dbReference type="GO" id="GO:0005875">
    <property type="term" value="C:microtubule associated complex"/>
    <property type="evidence" value="ECO:0007669"/>
    <property type="project" value="TreeGrafter"/>
</dbReference>
<evidence type="ECO:0000256" key="1">
    <source>
        <dbReference type="ARBA" id="ARBA00004245"/>
    </source>
</evidence>
<evidence type="ECO:0000256" key="4">
    <source>
        <dbReference type="ARBA" id="ARBA00022741"/>
    </source>
</evidence>
<dbReference type="InterPro" id="IPR001752">
    <property type="entry name" value="Kinesin_motor_dom"/>
</dbReference>
<dbReference type="GO" id="GO:0008017">
    <property type="term" value="F:microtubule binding"/>
    <property type="evidence" value="ECO:0007669"/>
    <property type="project" value="InterPro"/>
</dbReference>
<evidence type="ECO:0000256" key="10">
    <source>
        <dbReference type="PROSITE-ProRule" id="PRU00283"/>
    </source>
</evidence>
<dbReference type="PROSITE" id="PS50067">
    <property type="entry name" value="KINESIN_MOTOR_2"/>
    <property type="match status" value="1"/>
</dbReference>
<dbReference type="InterPro" id="IPR027640">
    <property type="entry name" value="Kinesin-like_fam"/>
</dbReference>
<evidence type="ECO:0000256" key="13">
    <source>
        <dbReference type="SAM" id="MobiDB-lite"/>
    </source>
</evidence>
<keyword evidence="8" id="KW-0206">Cytoskeleton</keyword>
<dbReference type="Pfam" id="PF00225">
    <property type="entry name" value="Kinesin"/>
    <property type="match status" value="1"/>
</dbReference>
<feature type="coiled-coil region" evidence="12">
    <location>
        <begin position="396"/>
        <end position="423"/>
    </location>
</feature>
<evidence type="ECO:0000256" key="12">
    <source>
        <dbReference type="SAM" id="Coils"/>
    </source>
</evidence>
<evidence type="ECO:0000256" key="3">
    <source>
        <dbReference type="ARBA" id="ARBA00022701"/>
    </source>
</evidence>
<feature type="region of interest" description="Disordered" evidence="13">
    <location>
        <begin position="719"/>
        <end position="758"/>
    </location>
</feature>
<dbReference type="Gene3D" id="3.40.850.10">
    <property type="entry name" value="Kinesin motor domain"/>
    <property type="match status" value="1"/>
</dbReference>
<dbReference type="InterPro" id="IPR027417">
    <property type="entry name" value="P-loop_NTPase"/>
</dbReference>
<comment type="similarity">
    <text evidence="9">Belongs to the TRAFAC class myosin-kinesin ATPase superfamily. Kinesin family. KIN-5/BimC subfamily.</text>
</comment>
<name>A0A6G0WB57_9STRA</name>
<dbReference type="SUPFAM" id="SSF52540">
    <property type="entry name" value="P-loop containing nucleoside triphosphate hydrolases"/>
    <property type="match status" value="1"/>
</dbReference>
<reference evidence="15 16" key="1">
    <citation type="submission" date="2019-07" db="EMBL/GenBank/DDBJ databases">
        <title>Genomics analysis of Aphanomyces spp. identifies a new class of oomycete effector associated with host adaptation.</title>
        <authorList>
            <person name="Gaulin E."/>
        </authorList>
    </citation>
    <scope>NUCLEOTIDE SEQUENCE [LARGE SCALE GENOMIC DNA]</scope>
    <source>
        <strain evidence="15 16">ATCC 201684</strain>
    </source>
</reference>
<dbReference type="FunFam" id="3.40.850.10:FF:000019">
    <property type="entry name" value="Kinesin-like protein KIN-5D"/>
    <property type="match status" value="1"/>
</dbReference>
<feature type="region of interest" description="Disordered" evidence="13">
    <location>
        <begin position="592"/>
        <end position="634"/>
    </location>
</feature>
<keyword evidence="7 10" id="KW-0505">Motor protein</keyword>
<dbReference type="AlphaFoldDB" id="A0A6G0WB57"/>
<accession>A0A6G0WB57</accession>
<dbReference type="PANTHER" id="PTHR47969">
    <property type="entry name" value="CHROMOSOME-ASSOCIATED KINESIN KIF4A-RELATED"/>
    <property type="match status" value="1"/>
</dbReference>
<evidence type="ECO:0000313" key="16">
    <source>
        <dbReference type="Proteomes" id="UP000481153"/>
    </source>
</evidence>
<evidence type="ECO:0000256" key="8">
    <source>
        <dbReference type="ARBA" id="ARBA00023212"/>
    </source>
</evidence>
<dbReference type="PROSITE" id="PS00411">
    <property type="entry name" value="KINESIN_MOTOR_1"/>
    <property type="match status" value="1"/>
</dbReference>
<keyword evidence="4 10" id="KW-0547">Nucleotide-binding</keyword>
<keyword evidence="16" id="KW-1185">Reference proteome</keyword>
<dbReference type="GO" id="GO:0051231">
    <property type="term" value="P:spindle elongation"/>
    <property type="evidence" value="ECO:0007669"/>
    <property type="project" value="TreeGrafter"/>
</dbReference>
<evidence type="ECO:0000256" key="11">
    <source>
        <dbReference type="RuleBase" id="RU000394"/>
    </source>
</evidence>
<dbReference type="GO" id="GO:0007018">
    <property type="term" value="P:microtubule-based movement"/>
    <property type="evidence" value="ECO:0007669"/>
    <property type="project" value="InterPro"/>
</dbReference>
<dbReference type="InterPro" id="IPR036961">
    <property type="entry name" value="Kinesin_motor_dom_sf"/>
</dbReference>
<dbReference type="GO" id="GO:0007052">
    <property type="term" value="P:mitotic spindle organization"/>
    <property type="evidence" value="ECO:0007669"/>
    <property type="project" value="TreeGrafter"/>
</dbReference>
<feature type="compositionally biased region" description="Polar residues" evidence="13">
    <location>
        <begin position="461"/>
        <end position="470"/>
    </location>
</feature>
<keyword evidence="2" id="KW-0963">Cytoplasm</keyword>
<dbReference type="Proteomes" id="UP000481153">
    <property type="component" value="Unassembled WGS sequence"/>
</dbReference>
<dbReference type="GO" id="GO:0005524">
    <property type="term" value="F:ATP binding"/>
    <property type="evidence" value="ECO:0007669"/>
    <property type="project" value="UniProtKB-UniRule"/>
</dbReference>
<proteinExistence type="inferred from homology"/>
<evidence type="ECO:0000256" key="6">
    <source>
        <dbReference type="ARBA" id="ARBA00023054"/>
    </source>
</evidence>
<feature type="region of interest" description="Disordered" evidence="13">
    <location>
        <begin position="423"/>
        <end position="472"/>
    </location>
</feature>
<evidence type="ECO:0000256" key="5">
    <source>
        <dbReference type="ARBA" id="ARBA00022840"/>
    </source>
</evidence>
<dbReference type="SMART" id="SM00129">
    <property type="entry name" value="KISc"/>
    <property type="match status" value="1"/>
</dbReference>
<evidence type="ECO:0000313" key="15">
    <source>
        <dbReference type="EMBL" id="KAF0724622.1"/>
    </source>
</evidence>
<dbReference type="PANTHER" id="PTHR47969:SF15">
    <property type="entry name" value="CHROMOSOME-ASSOCIATED KINESIN KIF4A-RELATED"/>
    <property type="match status" value="1"/>
</dbReference>
<dbReference type="InterPro" id="IPR019821">
    <property type="entry name" value="Kinesin_motor_CS"/>
</dbReference>
<dbReference type="GO" id="GO:0005874">
    <property type="term" value="C:microtubule"/>
    <property type="evidence" value="ECO:0007669"/>
    <property type="project" value="UniProtKB-KW"/>
</dbReference>
<dbReference type="VEuPathDB" id="FungiDB:AeMF1_010517"/>
<comment type="subcellular location">
    <subcellularLocation>
        <location evidence="1">Cytoplasm</location>
        <location evidence="1">Cytoskeleton</location>
    </subcellularLocation>
</comment>
<keyword evidence="6 12" id="KW-0175">Coiled coil</keyword>
<evidence type="ECO:0000256" key="9">
    <source>
        <dbReference type="ARBA" id="ARBA00034704"/>
    </source>
</evidence>
<keyword evidence="5 10" id="KW-0067">ATP-binding</keyword>
<feature type="compositionally biased region" description="Polar residues" evidence="13">
    <location>
        <begin position="599"/>
        <end position="608"/>
    </location>
</feature>
<evidence type="ECO:0000259" key="14">
    <source>
        <dbReference type="PROSITE" id="PS50067"/>
    </source>
</evidence>
<feature type="binding site" evidence="10">
    <location>
        <begin position="102"/>
        <end position="109"/>
    </location>
    <ligand>
        <name>ATP</name>
        <dbReference type="ChEBI" id="CHEBI:30616"/>
    </ligand>
</feature>
<comment type="caution">
    <text evidence="15">The sequence shown here is derived from an EMBL/GenBank/DDBJ whole genome shotgun (WGS) entry which is preliminary data.</text>
</comment>
<gene>
    <name evidence="15" type="ORF">Ae201684_016688</name>
</gene>
<dbReference type="PRINTS" id="PR00380">
    <property type="entry name" value="KINESINHEAVY"/>
</dbReference>